<dbReference type="eggNOG" id="ENOG5032KHE">
    <property type="taxonomic scope" value="Bacteria"/>
</dbReference>
<evidence type="ECO:0000313" key="1">
    <source>
        <dbReference type="EMBL" id="EWH09385.1"/>
    </source>
</evidence>
<proteinExistence type="predicted"/>
<dbReference type="AlphaFoldDB" id="W7QVS4"/>
<evidence type="ECO:0000313" key="2">
    <source>
        <dbReference type="Proteomes" id="UP000019276"/>
    </source>
</evidence>
<evidence type="ECO:0008006" key="3">
    <source>
        <dbReference type="Google" id="ProtNLM"/>
    </source>
</evidence>
<dbReference type="OrthoDB" id="5893632at2"/>
<comment type="caution">
    <text evidence="1">The sequence shown here is derived from an EMBL/GenBank/DDBJ whole genome shotgun (WGS) entry which is preliminary data.</text>
</comment>
<accession>W7QVS4</accession>
<name>W7QVS4_9ALTE</name>
<organism evidence="1 2">
    <name type="scientific">Catenovulum agarivorans DS-2</name>
    <dbReference type="NCBI Taxonomy" id="1328313"/>
    <lineage>
        <taxon>Bacteria</taxon>
        <taxon>Pseudomonadati</taxon>
        <taxon>Pseudomonadota</taxon>
        <taxon>Gammaproteobacteria</taxon>
        <taxon>Alteromonadales</taxon>
        <taxon>Alteromonadaceae</taxon>
        <taxon>Catenovulum</taxon>
    </lineage>
</organism>
<dbReference type="EMBL" id="ARZY01000024">
    <property type="protein sequence ID" value="EWH09385.1"/>
    <property type="molecule type" value="Genomic_DNA"/>
</dbReference>
<sequence>MKLRTIDEHCGELYLLIVQGTDYFIERSEWQQPLASLKLASGLKSIEYDTVRFDPSFGWCGNGDICVGYQDDLEAILTLSLCRFHFIWSALEATINISVPAKLDKSIRGKISNACLYLKQNRGFHPKFEAYLIELANLEKLLIEDSFYSEIFLNIDIPQHVNEYGKGIFLAYKLRNLLAHGSLGIPETQQEEESHLDSQIIHSITRLVLLTIQTLAIIDLHDDFPIFSWSYIDIPIEDALTNIQFDASPEDIFEDQESPFNKDQLKFEFE</sequence>
<keyword evidence="2" id="KW-1185">Reference proteome</keyword>
<dbReference type="RefSeq" id="WP_035015186.1">
    <property type="nucleotide sequence ID" value="NZ_ARZY01000024.1"/>
</dbReference>
<protein>
    <recommendedName>
        <fullName evidence="3">Apea-like HEPN domain-containing protein</fullName>
    </recommendedName>
</protein>
<dbReference type="Proteomes" id="UP000019276">
    <property type="component" value="Unassembled WGS sequence"/>
</dbReference>
<gene>
    <name evidence="1" type="ORF">DS2_12654</name>
</gene>
<reference evidence="1 2" key="1">
    <citation type="journal article" date="2014" name="Genome Announc.">
        <title>Draft Genome Sequence of the Agar-Degrading Bacterium Catenovulum sp. Strain DS-2, Isolated from Intestines of Haliotis diversicolor.</title>
        <authorList>
            <person name="Shan D."/>
            <person name="Li X."/>
            <person name="Gu Z."/>
            <person name="Wei G."/>
            <person name="Gao Z."/>
            <person name="Shao Z."/>
        </authorList>
    </citation>
    <scope>NUCLEOTIDE SEQUENCE [LARGE SCALE GENOMIC DNA]</scope>
    <source>
        <strain evidence="1 2">DS-2</strain>
    </source>
</reference>